<comment type="similarity">
    <text evidence="5 14 16">Belongs to the RNase HII family.</text>
</comment>
<evidence type="ECO:0000256" key="12">
    <source>
        <dbReference type="ARBA" id="ARBA00022801"/>
    </source>
</evidence>
<comment type="catalytic activity">
    <reaction evidence="1 14 15 16">
        <text>Endonucleolytic cleavage to 5'-phosphomonoester.</text>
        <dbReference type="EC" id="3.1.26.4"/>
    </reaction>
</comment>
<dbReference type="Gene3D" id="3.30.420.10">
    <property type="entry name" value="Ribonuclease H-like superfamily/Ribonuclease H"/>
    <property type="match status" value="1"/>
</dbReference>
<feature type="domain" description="RNase H type-2" evidence="17">
    <location>
        <begin position="28"/>
        <end position="217"/>
    </location>
</feature>
<evidence type="ECO:0000256" key="11">
    <source>
        <dbReference type="ARBA" id="ARBA00022759"/>
    </source>
</evidence>
<feature type="binding site" evidence="14 15">
    <location>
        <position position="34"/>
    </location>
    <ligand>
        <name>a divalent metal cation</name>
        <dbReference type="ChEBI" id="CHEBI:60240"/>
    </ligand>
</feature>
<evidence type="ECO:0000259" key="17">
    <source>
        <dbReference type="PROSITE" id="PS51975"/>
    </source>
</evidence>
<evidence type="ECO:0000256" key="13">
    <source>
        <dbReference type="ARBA" id="ARBA00023211"/>
    </source>
</evidence>
<proteinExistence type="inferred from homology"/>
<dbReference type="InterPro" id="IPR036397">
    <property type="entry name" value="RNaseH_sf"/>
</dbReference>
<keyword evidence="19" id="KW-1185">Reference proteome</keyword>
<evidence type="ECO:0000256" key="6">
    <source>
        <dbReference type="ARBA" id="ARBA00012180"/>
    </source>
</evidence>
<dbReference type="PANTHER" id="PTHR10954">
    <property type="entry name" value="RIBONUCLEASE H2 SUBUNIT A"/>
    <property type="match status" value="1"/>
</dbReference>
<dbReference type="Proteomes" id="UP000242329">
    <property type="component" value="Unassembled WGS sequence"/>
</dbReference>
<evidence type="ECO:0000256" key="3">
    <source>
        <dbReference type="ARBA" id="ARBA00004065"/>
    </source>
</evidence>
<dbReference type="AlphaFoldDB" id="A0A1M5QN96"/>
<sequence>MRLDMEAEKIRIKALSEYEEEAYGRGIKYIAGVDEVGRGTIAGPVVAGAVILPAGFFLPGVNDSKKLSAKKRAELAEEIKKRALSWAVSYVWPAVIDEINILNATRLAMQLAVKNLHLTPDLILTDAVKIPDINIEQINITRGDQLSISIACASIIAKVERDNTMQNLDILCPGYGMADHKGYATRRHVEELFKRGCSFWHRKSFEPVKSIVYGGWDVQPCLFE</sequence>
<keyword evidence="11 14" id="KW-0255">Endonuclease</keyword>
<organism evidence="18 19">
    <name type="scientific">Thermosyntropha lipolytica DSM 11003</name>
    <dbReference type="NCBI Taxonomy" id="1123382"/>
    <lineage>
        <taxon>Bacteria</taxon>
        <taxon>Bacillati</taxon>
        <taxon>Bacillota</taxon>
        <taxon>Clostridia</taxon>
        <taxon>Eubacteriales</taxon>
        <taxon>Syntrophomonadaceae</taxon>
        <taxon>Thermosyntropha</taxon>
    </lineage>
</organism>
<evidence type="ECO:0000313" key="18">
    <source>
        <dbReference type="EMBL" id="SHH15408.1"/>
    </source>
</evidence>
<evidence type="ECO:0000313" key="19">
    <source>
        <dbReference type="Proteomes" id="UP000242329"/>
    </source>
</evidence>
<evidence type="ECO:0000256" key="15">
    <source>
        <dbReference type="PROSITE-ProRule" id="PRU01319"/>
    </source>
</evidence>
<dbReference type="CDD" id="cd07182">
    <property type="entry name" value="RNase_HII_bacteria_HII_like"/>
    <property type="match status" value="1"/>
</dbReference>
<dbReference type="GO" id="GO:0006298">
    <property type="term" value="P:mismatch repair"/>
    <property type="evidence" value="ECO:0007669"/>
    <property type="project" value="TreeGrafter"/>
</dbReference>
<dbReference type="InterPro" id="IPR001352">
    <property type="entry name" value="RNase_HII/HIII"/>
</dbReference>
<dbReference type="HAMAP" id="MF_00052_B">
    <property type="entry name" value="RNase_HII_B"/>
    <property type="match status" value="1"/>
</dbReference>
<keyword evidence="9 14" id="KW-0540">Nuclease</keyword>
<reference evidence="19" key="1">
    <citation type="submission" date="2016-11" db="EMBL/GenBank/DDBJ databases">
        <authorList>
            <person name="Varghese N."/>
            <person name="Submissions S."/>
        </authorList>
    </citation>
    <scope>NUCLEOTIDE SEQUENCE [LARGE SCALE GENOMIC DNA]</scope>
    <source>
        <strain evidence="19">DSM 11003</strain>
    </source>
</reference>
<comment type="cofactor">
    <cofactor evidence="14 15">
        <name>Mn(2+)</name>
        <dbReference type="ChEBI" id="CHEBI:29035"/>
    </cofactor>
    <cofactor evidence="14 15">
        <name>Mg(2+)</name>
        <dbReference type="ChEBI" id="CHEBI:18420"/>
    </cofactor>
    <text evidence="14 15">Manganese or magnesium. Binds 1 divalent metal ion per monomer in the absence of substrate. May bind a second metal ion after substrate binding.</text>
</comment>
<feature type="binding site" evidence="14 15">
    <location>
        <position position="35"/>
    </location>
    <ligand>
        <name>a divalent metal cation</name>
        <dbReference type="ChEBI" id="CHEBI:60240"/>
    </ligand>
</feature>
<dbReference type="GO" id="GO:0003723">
    <property type="term" value="F:RNA binding"/>
    <property type="evidence" value="ECO:0007669"/>
    <property type="project" value="UniProtKB-UniRule"/>
</dbReference>
<protein>
    <recommendedName>
        <fullName evidence="7 14">Ribonuclease HII</fullName>
        <shortName evidence="14">RNase HII</shortName>
        <ecNumber evidence="6 14">3.1.26.4</ecNumber>
    </recommendedName>
</protein>
<feature type="binding site" evidence="14 15">
    <location>
        <position position="126"/>
    </location>
    <ligand>
        <name>a divalent metal cation</name>
        <dbReference type="ChEBI" id="CHEBI:60240"/>
    </ligand>
</feature>
<evidence type="ECO:0000256" key="14">
    <source>
        <dbReference type="HAMAP-Rule" id="MF_00052"/>
    </source>
</evidence>
<dbReference type="EC" id="3.1.26.4" evidence="6 14"/>
<dbReference type="GO" id="GO:0043137">
    <property type="term" value="P:DNA replication, removal of RNA primer"/>
    <property type="evidence" value="ECO:0007669"/>
    <property type="project" value="TreeGrafter"/>
</dbReference>
<dbReference type="EMBL" id="FQWY01000036">
    <property type="protein sequence ID" value="SHH15408.1"/>
    <property type="molecule type" value="Genomic_DNA"/>
</dbReference>
<dbReference type="NCBIfam" id="NF000595">
    <property type="entry name" value="PRK00015.1-3"/>
    <property type="match status" value="1"/>
</dbReference>
<comment type="cofactor">
    <cofactor evidence="2">
        <name>Mg(2+)</name>
        <dbReference type="ChEBI" id="CHEBI:18420"/>
    </cofactor>
</comment>
<dbReference type="SUPFAM" id="SSF53098">
    <property type="entry name" value="Ribonuclease H-like"/>
    <property type="match status" value="1"/>
</dbReference>
<evidence type="ECO:0000256" key="4">
    <source>
        <dbReference type="ARBA" id="ARBA00004496"/>
    </source>
</evidence>
<gene>
    <name evidence="14" type="primary">rnhB</name>
    <name evidence="18" type="ORF">SAMN02745221_01809</name>
</gene>
<dbReference type="RefSeq" id="WP_242939038.1">
    <property type="nucleotide sequence ID" value="NZ_FQWY01000036.1"/>
</dbReference>
<dbReference type="FunFam" id="3.30.420.10:FF:000006">
    <property type="entry name" value="Ribonuclease HII"/>
    <property type="match status" value="1"/>
</dbReference>
<evidence type="ECO:0000256" key="7">
    <source>
        <dbReference type="ARBA" id="ARBA00019179"/>
    </source>
</evidence>
<evidence type="ECO:0000256" key="5">
    <source>
        <dbReference type="ARBA" id="ARBA00007383"/>
    </source>
</evidence>
<keyword evidence="12 14" id="KW-0378">Hydrolase</keyword>
<dbReference type="InterPro" id="IPR022898">
    <property type="entry name" value="RNase_HII"/>
</dbReference>
<dbReference type="PANTHER" id="PTHR10954:SF18">
    <property type="entry name" value="RIBONUCLEASE HII"/>
    <property type="match status" value="1"/>
</dbReference>
<dbReference type="GO" id="GO:0032299">
    <property type="term" value="C:ribonuclease H2 complex"/>
    <property type="evidence" value="ECO:0007669"/>
    <property type="project" value="TreeGrafter"/>
</dbReference>
<evidence type="ECO:0000256" key="9">
    <source>
        <dbReference type="ARBA" id="ARBA00022722"/>
    </source>
</evidence>
<keyword evidence="8 14" id="KW-0963">Cytoplasm</keyword>
<dbReference type="PROSITE" id="PS51975">
    <property type="entry name" value="RNASE_H_2"/>
    <property type="match status" value="1"/>
</dbReference>
<comment type="function">
    <text evidence="3 14 16">Endonuclease that specifically degrades the RNA of RNA-DNA hybrids.</text>
</comment>
<evidence type="ECO:0000256" key="1">
    <source>
        <dbReference type="ARBA" id="ARBA00000077"/>
    </source>
</evidence>
<dbReference type="GO" id="GO:0004523">
    <property type="term" value="F:RNA-DNA hybrid ribonuclease activity"/>
    <property type="evidence" value="ECO:0007669"/>
    <property type="project" value="UniProtKB-UniRule"/>
</dbReference>
<name>A0A1M5QN96_9FIRM</name>
<dbReference type="InterPro" id="IPR012337">
    <property type="entry name" value="RNaseH-like_sf"/>
</dbReference>
<evidence type="ECO:0000256" key="8">
    <source>
        <dbReference type="ARBA" id="ARBA00022490"/>
    </source>
</evidence>
<evidence type="ECO:0000256" key="16">
    <source>
        <dbReference type="RuleBase" id="RU003515"/>
    </source>
</evidence>
<dbReference type="GO" id="GO:0030145">
    <property type="term" value="F:manganese ion binding"/>
    <property type="evidence" value="ECO:0007669"/>
    <property type="project" value="UniProtKB-UniRule"/>
</dbReference>
<dbReference type="GO" id="GO:0005737">
    <property type="term" value="C:cytoplasm"/>
    <property type="evidence" value="ECO:0007669"/>
    <property type="project" value="UniProtKB-SubCell"/>
</dbReference>
<dbReference type="Pfam" id="PF01351">
    <property type="entry name" value="RNase_HII"/>
    <property type="match status" value="1"/>
</dbReference>
<dbReference type="NCBIfam" id="NF000594">
    <property type="entry name" value="PRK00015.1-1"/>
    <property type="match status" value="1"/>
</dbReference>
<dbReference type="InterPro" id="IPR024567">
    <property type="entry name" value="RNase_HII/HIII_dom"/>
</dbReference>
<keyword evidence="13 14" id="KW-0464">Manganese</keyword>
<comment type="subcellular location">
    <subcellularLocation>
        <location evidence="4 14">Cytoplasm</location>
    </subcellularLocation>
</comment>
<dbReference type="STRING" id="1123382.SAMN02745221_01809"/>
<evidence type="ECO:0000256" key="2">
    <source>
        <dbReference type="ARBA" id="ARBA00001946"/>
    </source>
</evidence>
<keyword evidence="10 14" id="KW-0479">Metal-binding</keyword>
<accession>A0A1M5QN96</accession>
<evidence type="ECO:0000256" key="10">
    <source>
        <dbReference type="ARBA" id="ARBA00022723"/>
    </source>
</evidence>